<gene>
    <name evidence="1" type="ORF">ECRASSUSDP1_LOCUS12771</name>
</gene>
<reference evidence="1" key="1">
    <citation type="submission" date="2023-07" db="EMBL/GenBank/DDBJ databases">
        <authorList>
            <consortium name="AG Swart"/>
            <person name="Singh M."/>
            <person name="Singh A."/>
            <person name="Seah K."/>
            <person name="Emmerich C."/>
        </authorList>
    </citation>
    <scope>NUCLEOTIDE SEQUENCE</scope>
    <source>
        <strain evidence="1">DP1</strain>
    </source>
</reference>
<proteinExistence type="predicted"/>
<name>A0AAD1UPU3_EUPCR</name>
<evidence type="ECO:0000313" key="1">
    <source>
        <dbReference type="EMBL" id="CAI2371448.1"/>
    </source>
</evidence>
<accession>A0AAD1UPU3</accession>
<keyword evidence="2" id="KW-1185">Reference proteome</keyword>
<dbReference type="Proteomes" id="UP001295684">
    <property type="component" value="Unassembled WGS sequence"/>
</dbReference>
<dbReference type="AlphaFoldDB" id="A0AAD1UPU3"/>
<dbReference type="EMBL" id="CAMPGE010012688">
    <property type="protein sequence ID" value="CAI2371448.1"/>
    <property type="molecule type" value="Genomic_DNA"/>
</dbReference>
<protein>
    <submittedName>
        <fullName evidence="1">Uncharacterized protein</fullName>
    </submittedName>
</protein>
<organism evidence="1 2">
    <name type="scientific">Euplotes crassus</name>
    <dbReference type="NCBI Taxonomy" id="5936"/>
    <lineage>
        <taxon>Eukaryota</taxon>
        <taxon>Sar</taxon>
        <taxon>Alveolata</taxon>
        <taxon>Ciliophora</taxon>
        <taxon>Intramacronucleata</taxon>
        <taxon>Spirotrichea</taxon>
        <taxon>Hypotrichia</taxon>
        <taxon>Euplotida</taxon>
        <taxon>Euplotidae</taxon>
        <taxon>Moneuplotes</taxon>
    </lineage>
</organism>
<evidence type="ECO:0000313" key="2">
    <source>
        <dbReference type="Proteomes" id="UP001295684"/>
    </source>
</evidence>
<sequence length="91" mass="10528">MLTVWPIIQEAIFMGFIMGRKKATWPTPNSQGERLKDEELLQIIEDLLGENLGTKHPIVYSPGYNITAFGLEKLHPFDSRKYGRIYNFLTE</sequence>
<comment type="caution">
    <text evidence="1">The sequence shown here is derived from an EMBL/GenBank/DDBJ whole genome shotgun (WGS) entry which is preliminary data.</text>
</comment>